<keyword evidence="3 5" id="KW-0863">Zinc-finger</keyword>
<dbReference type="AlphaFoldDB" id="A0A9P9YXB4"/>
<dbReference type="Gene3D" id="3.30.60.90">
    <property type="match status" value="1"/>
</dbReference>
<feature type="compositionally biased region" description="Low complexity" evidence="6">
    <location>
        <begin position="585"/>
        <end position="627"/>
    </location>
</feature>
<accession>A0A9P9YXB4</accession>
<dbReference type="Pfam" id="PF07189">
    <property type="entry name" value="SF3b10"/>
    <property type="match status" value="1"/>
</dbReference>
<feature type="domain" description="ZZ-type" evidence="7">
    <location>
        <begin position="74"/>
        <end position="133"/>
    </location>
</feature>
<gene>
    <name evidence="8" type="ORF">M5D96_001006</name>
</gene>
<feature type="compositionally biased region" description="Basic and acidic residues" evidence="6">
    <location>
        <begin position="564"/>
        <end position="573"/>
    </location>
</feature>
<feature type="compositionally biased region" description="Gly residues" evidence="6">
    <location>
        <begin position="301"/>
        <end position="324"/>
    </location>
</feature>
<comment type="similarity">
    <text evidence="1">Belongs to the KCMF1 family.</text>
</comment>
<dbReference type="PROSITE" id="PS50135">
    <property type="entry name" value="ZF_ZZ_2"/>
    <property type="match status" value="1"/>
</dbReference>
<evidence type="ECO:0000256" key="6">
    <source>
        <dbReference type="SAM" id="MobiDB-lite"/>
    </source>
</evidence>
<protein>
    <recommendedName>
        <fullName evidence="7">ZZ-type domain-containing protein</fullName>
    </recommendedName>
</protein>
<dbReference type="PROSITE" id="PS01357">
    <property type="entry name" value="ZF_ZZ_1"/>
    <property type="match status" value="1"/>
</dbReference>
<feature type="region of interest" description="Disordered" evidence="6">
    <location>
        <begin position="438"/>
        <end position="459"/>
    </location>
</feature>
<feature type="region of interest" description="Disordered" evidence="6">
    <location>
        <begin position="543"/>
        <end position="627"/>
    </location>
</feature>
<dbReference type="GO" id="GO:0005686">
    <property type="term" value="C:U2 snRNP"/>
    <property type="evidence" value="ECO:0007669"/>
    <property type="project" value="TreeGrafter"/>
</dbReference>
<name>A0A9P9YXB4_9MUSC</name>
<dbReference type="Pfam" id="PF05605">
    <property type="entry name" value="zf-Di19"/>
    <property type="match status" value="1"/>
</dbReference>
<evidence type="ECO:0000313" key="9">
    <source>
        <dbReference type="Proteomes" id="UP001059596"/>
    </source>
</evidence>
<dbReference type="CDD" id="cd02338">
    <property type="entry name" value="ZZ_PCMF_like"/>
    <property type="match status" value="1"/>
</dbReference>
<dbReference type="InterPro" id="IPR043145">
    <property type="entry name" value="Znf_ZZ_sf"/>
</dbReference>
<evidence type="ECO:0000256" key="4">
    <source>
        <dbReference type="ARBA" id="ARBA00022833"/>
    </source>
</evidence>
<comment type="caution">
    <text evidence="8">The sequence shown here is derived from an EMBL/GenBank/DDBJ whole genome shotgun (WGS) entry which is preliminary data.</text>
</comment>
<keyword evidence="2" id="KW-0479">Metal-binding</keyword>
<dbReference type="GO" id="GO:0008270">
    <property type="term" value="F:zinc ion binding"/>
    <property type="evidence" value="ECO:0007669"/>
    <property type="project" value="UniProtKB-KW"/>
</dbReference>
<dbReference type="SMART" id="SM00291">
    <property type="entry name" value="ZnF_ZZ"/>
    <property type="match status" value="1"/>
</dbReference>
<feature type="region of interest" description="Disordered" evidence="6">
    <location>
        <begin position="473"/>
        <end position="494"/>
    </location>
</feature>
<evidence type="ECO:0000313" key="8">
    <source>
        <dbReference type="EMBL" id="KAI8044832.1"/>
    </source>
</evidence>
<dbReference type="PANTHER" id="PTHR20978">
    <property type="entry name" value="SPLICING FACTOR 3B SUBUNIT 5"/>
    <property type="match status" value="1"/>
</dbReference>
<dbReference type="EMBL" id="JAMKOV010000001">
    <property type="protein sequence ID" value="KAI8044832.1"/>
    <property type="molecule type" value="Genomic_DNA"/>
</dbReference>
<feature type="compositionally biased region" description="Low complexity" evidence="6">
    <location>
        <begin position="198"/>
        <end position="208"/>
    </location>
</feature>
<evidence type="ECO:0000256" key="1">
    <source>
        <dbReference type="ARBA" id="ARBA00010938"/>
    </source>
</evidence>
<reference evidence="8" key="1">
    <citation type="journal article" date="2023" name="Genome Biol. Evol.">
        <title>Long-read-based Genome Assembly of Drosophila gunungcola Reveals Fewer Chemosensory Genes in Flower-breeding Species.</title>
        <authorList>
            <person name="Negi A."/>
            <person name="Liao B.Y."/>
            <person name="Yeh S.D."/>
        </authorList>
    </citation>
    <scope>NUCLEOTIDE SEQUENCE</scope>
    <source>
        <strain evidence="8">Sukarami</strain>
    </source>
</reference>
<keyword evidence="9" id="KW-1185">Reference proteome</keyword>
<feature type="compositionally biased region" description="Low complexity" evidence="6">
    <location>
        <begin position="218"/>
        <end position="230"/>
    </location>
</feature>
<dbReference type="GO" id="GO:0000398">
    <property type="term" value="P:mRNA splicing, via spliceosome"/>
    <property type="evidence" value="ECO:0007669"/>
    <property type="project" value="TreeGrafter"/>
</dbReference>
<dbReference type="GO" id="GO:0071011">
    <property type="term" value="C:precatalytic spliceosome"/>
    <property type="evidence" value="ECO:0007669"/>
    <property type="project" value="TreeGrafter"/>
</dbReference>
<evidence type="ECO:0000259" key="7">
    <source>
        <dbReference type="PROSITE" id="PS50135"/>
    </source>
</evidence>
<organism evidence="8 9">
    <name type="scientific">Drosophila gunungcola</name>
    <name type="common">fruit fly</name>
    <dbReference type="NCBI Taxonomy" id="103775"/>
    <lineage>
        <taxon>Eukaryota</taxon>
        <taxon>Metazoa</taxon>
        <taxon>Ecdysozoa</taxon>
        <taxon>Arthropoda</taxon>
        <taxon>Hexapoda</taxon>
        <taxon>Insecta</taxon>
        <taxon>Pterygota</taxon>
        <taxon>Neoptera</taxon>
        <taxon>Endopterygota</taxon>
        <taxon>Diptera</taxon>
        <taxon>Brachycera</taxon>
        <taxon>Muscomorpha</taxon>
        <taxon>Ephydroidea</taxon>
        <taxon>Drosophilidae</taxon>
        <taxon>Drosophila</taxon>
        <taxon>Sophophora</taxon>
    </lineage>
</organism>
<dbReference type="InterPro" id="IPR000433">
    <property type="entry name" value="Znf_ZZ"/>
</dbReference>
<feature type="region of interest" description="Disordered" evidence="6">
    <location>
        <begin position="245"/>
        <end position="332"/>
    </location>
</feature>
<dbReference type="InterPro" id="IPR008598">
    <property type="entry name" value="Di19_Zn-bd"/>
</dbReference>
<sequence length="627" mass="65175">MGERYNIHSQLEHLQSKYIGTGHADTTKFEWLTNQHRDSLASYMGHYDILNYFAIAENESKARVRFNLMERMLQPCVSCDSCLKSNFNGRRYKCLICYDYDLCADCYEDGVTSTRHLCILTRSDIELYFGGEMLTSDQPQSFTCPYCKKMGFSDATLLEHVSAEHTETSLEVVCPVCAGLPGGEPNLPSAIRHGGGVRRIPGRTLGGPRTRRSNMHFSSSSGLSALSPSGRESVDPIAELLSQLSGVRRGGPPTSQLQQLQMQMQLDRQQASRQIDRLPRRAHPIVSTSNSNAAMAEVISGGAGGGGSGGSGAVGSGSGGGSGGTAPPNLRTTEWPAIGTGSSGGANNALGISVGVGGAANGGAGAAGAAAGGSGQAIGQGGAAAGESLLLAQFMQPTLSEAEWAIVESMRADRSMFVQSLMLSMLCNEALDLNASDESRAKSDNVNKGQQQQEEVEADAQNAETLLNNNADVEQQQQQPQPAMVRQVNQMQQTSPEDFVCDEYRYKNKKANTTQSSGTAGGGGGGVGGLGLGVGGMSGGGLGGAGGATAAPGGGASGAGSKPTADRGIERRGGRPPPAEMATGSQQPQQQQQSNTATPAASQQKYKQNANAAATAAANTNQIPDTR</sequence>
<dbReference type="InterPro" id="IPR009846">
    <property type="entry name" value="SF3b5/RDS3-10"/>
</dbReference>
<dbReference type="SUPFAM" id="SSF57850">
    <property type="entry name" value="RING/U-box"/>
    <property type="match status" value="1"/>
</dbReference>
<proteinExistence type="inferred from homology"/>
<evidence type="ECO:0000256" key="5">
    <source>
        <dbReference type="PROSITE-ProRule" id="PRU00228"/>
    </source>
</evidence>
<dbReference type="Proteomes" id="UP001059596">
    <property type="component" value="Chromosome 3R"/>
</dbReference>
<evidence type="ECO:0000256" key="3">
    <source>
        <dbReference type="ARBA" id="ARBA00022771"/>
    </source>
</evidence>
<keyword evidence="4" id="KW-0862">Zinc</keyword>
<evidence type="ECO:0000256" key="2">
    <source>
        <dbReference type="ARBA" id="ARBA00022723"/>
    </source>
</evidence>
<dbReference type="PANTHER" id="PTHR20978:SF0">
    <property type="entry name" value="SPLICING FACTOR 3B SUBUNIT 5"/>
    <property type="match status" value="1"/>
</dbReference>
<feature type="compositionally biased region" description="Low complexity" evidence="6">
    <location>
        <begin position="256"/>
        <end position="269"/>
    </location>
</feature>
<feature type="region of interest" description="Disordered" evidence="6">
    <location>
        <begin position="188"/>
        <end position="231"/>
    </location>
</feature>
<feature type="compositionally biased region" description="Gly residues" evidence="6">
    <location>
        <begin position="543"/>
        <end position="558"/>
    </location>
</feature>